<evidence type="ECO:0000313" key="3">
    <source>
        <dbReference type="Proteomes" id="UP001149074"/>
    </source>
</evidence>
<dbReference type="EMBL" id="JAPQKI010000005">
    <property type="protein sequence ID" value="KAJ5099038.1"/>
    <property type="molecule type" value="Genomic_DNA"/>
</dbReference>
<evidence type="ECO:0000256" key="1">
    <source>
        <dbReference type="SAM" id="MobiDB-lite"/>
    </source>
</evidence>
<dbReference type="RefSeq" id="XP_056474692.1">
    <property type="nucleotide sequence ID" value="XM_056618533.1"/>
</dbReference>
<gene>
    <name evidence="2" type="ORF">N7532_006039</name>
</gene>
<dbReference type="Proteomes" id="UP001149074">
    <property type="component" value="Unassembled WGS sequence"/>
</dbReference>
<comment type="caution">
    <text evidence="2">The sequence shown here is derived from an EMBL/GenBank/DDBJ whole genome shotgun (WGS) entry which is preliminary data.</text>
</comment>
<organism evidence="2 3">
    <name type="scientific">Penicillium argentinense</name>
    <dbReference type="NCBI Taxonomy" id="1131581"/>
    <lineage>
        <taxon>Eukaryota</taxon>
        <taxon>Fungi</taxon>
        <taxon>Dikarya</taxon>
        <taxon>Ascomycota</taxon>
        <taxon>Pezizomycotina</taxon>
        <taxon>Eurotiomycetes</taxon>
        <taxon>Eurotiomycetidae</taxon>
        <taxon>Eurotiales</taxon>
        <taxon>Aspergillaceae</taxon>
        <taxon>Penicillium</taxon>
    </lineage>
</organism>
<evidence type="ECO:0000313" key="2">
    <source>
        <dbReference type="EMBL" id="KAJ5099038.1"/>
    </source>
</evidence>
<sequence>MSLYDLAMCDIHLRAPSKQERKKTGKKTYNPSDDELARMMGEELAAGDEELYNQGLAKRSAPDRGSPSSHNSQYFGEANATVRI</sequence>
<name>A0A9W9FF20_9EURO</name>
<accession>A0A9W9FF20</accession>
<protein>
    <submittedName>
        <fullName evidence="2">Uncharacterized protein</fullName>
    </submittedName>
</protein>
<reference evidence="2" key="2">
    <citation type="journal article" date="2023" name="IMA Fungus">
        <title>Comparative genomic study of the Penicillium genus elucidates a diverse pangenome and 15 lateral gene transfer events.</title>
        <authorList>
            <person name="Petersen C."/>
            <person name="Sorensen T."/>
            <person name="Nielsen M.R."/>
            <person name="Sondergaard T.E."/>
            <person name="Sorensen J.L."/>
            <person name="Fitzpatrick D.A."/>
            <person name="Frisvad J.C."/>
            <person name="Nielsen K.L."/>
        </authorList>
    </citation>
    <scope>NUCLEOTIDE SEQUENCE</scope>
    <source>
        <strain evidence="2">IBT 30761</strain>
    </source>
</reference>
<reference evidence="2" key="1">
    <citation type="submission" date="2022-11" db="EMBL/GenBank/DDBJ databases">
        <authorList>
            <person name="Petersen C."/>
        </authorList>
    </citation>
    <scope>NUCLEOTIDE SEQUENCE</scope>
    <source>
        <strain evidence="2">IBT 30761</strain>
    </source>
</reference>
<dbReference type="AlphaFoldDB" id="A0A9W9FF20"/>
<feature type="region of interest" description="Disordered" evidence="1">
    <location>
        <begin position="56"/>
        <end position="84"/>
    </location>
</feature>
<keyword evidence="3" id="KW-1185">Reference proteome</keyword>
<dbReference type="GeneID" id="81357512"/>
<proteinExistence type="predicted"/>